<dbReference type="EC" id="2.3.2.31" evidence="4"/>
<reference evidence="20" key="2">
    <citation type="submission" date="2025-08" db="UniProtKB">
        <authorList>
            <consortium name="Ensembl"/>
        </authorList>
    </citation>
    <scope>IDENTIFICATION</scope>
</reference>
<evidence type="ECO:0000256" key="9">
    <source>
        <dbReference type="ARBA" id="ARBA00022771"/>
    </source>
</evidence>
<evidence type="ECO:0000256" key="10">
    <source>
        <dbReference type="ARBA" id="ARBA00022786"/>
    </source>
</evidence>
<dbReference type="InterPro" id="IPR044066">
    <property type="entry name" value="TRIAD_supradom"/>
</dbReference>
<reference evidence="20 21" key="1">
    <citation type="journal article" date="2021" name="G3 (Bethesda)">
        <title>Improved contiguity of the threespine stickleback genome using long-read sequencing.</title>
        <authorList>
            <person name="Nath S."/>
            <person name="Shaw D.E."/>
            <person name="White M.A."/>
        </authorList>
    </citation>
    <scope>NUCLEOTIDE SEQUENCE [LARGE SCALE GENOMIC DNA]</scope>
    <source>
        <strain evidence="20 21">Lake Benthic</strain>
    </source>
</reference>
<evidence type="ECO:0000259" key="18">
    <source>
        <dbReference type="PROSITE" id="PS50089"/>
    </source>
</evidence>
<evidence type="ECO:0000256" key="3">
    <source>
        <dbReference type="ARBA" id="ARBA00004906"/>
    </source>
</evidence>
<dbReference type="GO" id="GO:0061630">
    <property type="term" value="F:ubiquitin protein ligase activity"/>
    <property type="evidence" value="ECO:0007669"/>
    <property type="project" value="UniProtKB-EC"/>
</dbReference>
<comment type="similarity">
    <text evidence="14">Belongs to the RBR family. RNF144 subfamily.</text>
</comment>
<comment type="function">
    <text evidence="15">E3 ubiquitin-protein ligase which accepts ubiquitin from E2 ubiquitin-conjugating enzymes ube2l3 and ube2l6 in the form of a thioester and then directly transfers the ubiquitin to targeted substrates.</text>
</comment>
<evidence type="ECO:0000256" key="8">
    <source>
        <dbReference type="ARBA" id="ARBA00022737"/>
    </source>
</evidence>
<dbReference type="InterPro" id="IPR031127">
    <property type="entry name" value="E3_UB_ligase_RBR"/>
</dbReference>
<keyword evidence="12 17" id="KW-1133">Transmembrane helix</keyword>
<dbReference type="CDD" id="cd16777">
    <property type="entry name" value="mRING-HC-C4C4_RBR_RNF144A"/>
    <property type="match status" value="1"/>
</dbReference>
<dbReference type="CDD" id="cd20366">
    <property type="entry name" value="BRcat_RBR_RNF144A"/>
    <property type="match status" value="1"/>
</dbReference>
<name>A0AAQ4PWH0_GASAC</name>
<keyword evidence="10" id="KW-0833">Ubl conjugation pathway</keyword>
<keyword evidence="8" id="KW-0677">Repeat</keyword>
<evidence type="ECO:0000313" key="20">
    <source>
        <dbReference type="Ensembl" id="ENSGACP00000042563.1"/>
    </source>
</evidence>
<comment type="subcellular location">
    <subcellularLocation>
        <location evidence="2">Membrane</location>
        <topology evidence="2">Single-pass membrane protein</topology>
    </subcellularLocation>
</comment>
<dbReference type="InterPro" id="IPR001841">
    <property type="entry name" value="Znf_RING"/>
</dbReference>
<protein>
    <recommendedName>
        <fullName evidence="4">RBR-type E3 ubiquitin transferase</fullName>
        <ecNumber evidence="4">2.3.2.31</ecNumber>
    </recommendedName>
</protein>
<dbReference type="Pfam" id="PF01485">
    <property type="entry name" value="IBR"/>
    <property type="match status" value="1"/>
</dbReference>
<dbReference type="InterPro" id="IPR017907">
    <property type="entry name" value="Znf_RING_CS"/>
</dbReference>
<evidence type="ECO:0000256" key="12">
    <source>
        <dbReference type="ARBA" id="ARBA00022989"/>
    </source>
</evidence>
<dbReference type="PROSITE" id="PS51873">
    <property type="entry name" value="TRIAD"/>
    <property type="match status" value="1"/>
</dbReference>
<keyword evidence="7" id="KW-0479">Metal-binding</keyword>
<dbReference type="GO" id="GO:0005737">
    <property type="term" value="C:cytoplasm"/>
    <property type="evidence" value="ECO:0007669"/>
    <property type="project" value="UniProtKB-ARBA"/>
</dbReference>
<dbReference type="Gene3D" id="3.30.40.10">
    <property type="entry name" value="Zinc/RING finger domain, C3HC4 (zinc finger)"/>
    <property type="match status" value="1"/>
</dbReference>
<evidence type="ECO:0000256" key="4">
    <source>
        <dbReference type="ARBA" id="ARBA00012251"/>
    </source>
</evidence>
<evidence type="ECO:0000256" key="2">
    <source>
        <dbReference type="ARBA" id="ARBA00004167"/>
    </source>
</evidence>
<dbReference type="PANTHER" id="PTHR11685">
    <property type="entry name" value="RBR FAMILY RING FINGER AND IBR DOMAIN-CONTAINING"/>
    <property type="match status" value="1"/>
</dbReference>
<keyword evidence="21" id="KW-1185">Reference proteome</keyword>
<accession>A0AAQ4PWH0</accession>
<dbReference type="GO" id="GO:0031090">
    <property type="term" value="C:organelle membrane"/>
    <property type="evidence" value="ECO:0007669"/>
    <property type="project" value="UniProtKB-ARBA"/>
</dbReference>
<keyword evidence="11" id="KW-0862">Zinc</keyword>
<evidence type="ECO:0000259" key="19">
    <source>
        <dbReference type="PROSITE" id="PS51873"/>
    </source>
</evidence>
<dbReference type="InterPro" id="IPR013083">
    <property type="entry name" value="Znf_RING/FYVE/PHD"/>
</dbReference>
<comment type="pathway">
    <text evidence="3">Protein modification; protein ubiquitination.</text>
</comment>
<dbReference type="Proteomes" id="UP000007635">
    <property type="component" value="Chromosome XV"/>
</dbReference>
<reference evidence="20" key="3">
    <citation type="submission" date="2025-09" db="UniProtKB">
        <authorList>
            <consortium name="Ensembl"/>
        </authorList>
    </citation>
    <scope>IDENTIFICATION</scope>
</reference>
<dbReference type="Pfam" id="PF22191">
    <property type="entry name" value="IBR_1"/>
    <property type="match status" value="1"/>
</dbReference>
<evidence type="ECO:0000313" key="21">
    <source>
        <dbReference type="Proteomes" id="UP000007635"/>
    </source>
</evidence>
<evidence type="ECO:0000256" key="7">
    <source>
        <dbReference type="ARBA" id="ARBA00022723"/>
    </source>
</evidence>
<feature type="domain" description="RING-type" evidence="18">
    <location>
        <begin position="124"/>
        <end position="170"/>
    </location>
</feature>
<dbReference type="GeneTree" id="ENSGT00940000157701"/>
<evidence type="ECO:0000256" key="11">
    <source>
        <dbReference type="ARBA" id="ARBA00022833"/>
    </source>
</evidence>
<evidence type="ECO:0000256" key="13">
    <source>
        <dbReference type="ARBA" id="ARBA00023136"/>
    </source>
</evidence>
<evidence type="ECO:0000256" key="15">
    <source>
        <dbReference type="ARBA" id="ARBA00058293"/>
    </source>
</evidence>
<feature type="domain" description="RING-type" evidence="19">
    <location>
        <begin position="120"/>
        <end position="343"/>
    </location>
</feature>
<keyword evidence="5" id="KW-0808">Transferase</keyword>
<evidence type="ECO:0000256" key="17">
    <source>
        <dbReference type="SAM" id="Phobius"/>
    </source>
</evidence>
<dbReference type="FunFam" id="3.30.40.10:FF:000051">
    <property type="entry name" value="RBR-type E3 ubiquitin transferase"/>
    <property type="match status" value="1"/>
</dbReference>
<keyword evidence="9 16" id="KW-0863">Zinc-finger</keyword>
<keyword evidence="6 17" id="KW-0812">Transmembrane</keyword>
<dbReference type="AlphaFoldDB" id="A0AAQ4PWH0"/>
<dbReference type="InterPro" id="IPR002867">
    <property type="entry name" value="IBR_dom"/>
</dbReference>
<evidence type="ECO:0000256" key="5">
    <source>
        <dbReference type="ARBA" id="ARBA00022679"/>
    </source>
</evidence>
<dbReference type="SMART" id="SM00647">
    <property type="entry name" value="IBR"/>
    <property type="match status" value="2"/>
</dbReference>
<comment type="catalytic activity">
    <reaction evidence="1">
        <text>[E2 ubiquitin-conjugating enzyme]-S-ubiquitinyl-L-cysteine + [acceptor protein]-L-lysine = [E2 ubiquitin-conjugating enzyme]-L-cysteine + [acceptor protein]-N(6)-ubiquitinyl-L-lysine.</text>
        <dbReference type="EC" id="2.3.2.31"/>
    </reaction>
</comment>
<dbReference type="SUPFAM" id="SSF57850">
    <property type="entry name" value="RING/U-box"/>
    <property type="match status" value="3"/>
</dbReference>
<dbReference type="GO" id="GO:0008270">
    <property type="term" value="F:zinc ion binding"/>
    <property type="evidence" value="ECO:0007669"/>
    <property type="project" value="UniProtKB-KW"/>
</dbReference>
<evidence type="ECO:0000256" key="14">
    <source>
        <dbReference type="ARBA" id="ARBA00038342"/>
    </source>
</evidence>
<evidence type="ECO:0000256" key="1">
    <source>
        <dbReference type="ARBA" id="ARBA00001798"/>
    </source>
</evidence>
<evidence type="ECO:0000256" key="6">
    <source>
        <dbReference type="ARBA" id="ARBA00022692"/>
    </source>
</evidence>
<proteinExistence type="inferred from homology"/>
<organism evidence="20 21">
    <name type="scientific">Gasterosteus aculeatus aculeatus</name>
    <name type="common">three-spined stickleback</name>
    <dbReference type="NCBI Taxonomy" id="481459"/>
    <lineage>
        <taxon>Eukaryota</taxon>
        <taxon>Metazoa</taxon>
        <taxon>Chordata</taxon>
        <taxon>Craniata</taxon>
        <taxon>Vertebrata</taxon>
        <taxon>Euteleostomi</taxon>
        <taxon>Actinopterygii</taxon>
        <taxon>Neopterygii</taxon>
        <taxon>Teleostei</taxon>
        <taxon>Neoteleostei</taxon>
        <taxon>Acanthomorphata</taxon>
        <taxon>Eupercaria</taxon>
        <taxon>Perciformes</taxon>
        <taxon>Cottioidei</taxon>
        <taxon>Gasterosteales</taxon>
        <taxon>Gasterosteidae</taxon>
        <taxon>Gasterosteus</taxon>
    </lineage>
</organism>
<dbReference type="Gene3D" id="1.20.120.1750">
    <property type="match status" value="1"/>
</dbReference>
<dbReference type="PROSITE" id="PS50089">
    <property type="entry name" value="ZF_RING_2"/>
    <property type="match status" value="1"/>
</dbReference>
<evidence type="ECO:0000256" key="16">
    <source>
        <dbReference type="PROSITE-ProRule" id="PRU00175"/>
    </source>
</evidence>
<feature type="transmembrane region" description="Helical" evidence="17">
    <location>
        <begin position="357"/>
        <end position="383"/>
    </location>
</feature>
<keyword evidence="13 17" id="KW-0472">Membrane</keyword>
<sequence>MQLCMHFIWWQILQTPAENGLKIDDATYYRTQFPVQLKGLNFQFPFWQPSHTLALQGVLCKETYLGNCASKESTAVFPPTGASMDYRPTTNDASTPLTGSVAAKMTTARYRPTWELAVDPLVSCKLCLGEFPLEQMTTITQCQCVFCTLCLKQYVELLIKEGLETAISCPDSACPKRGHLQENEIESMVATEIMQKYKKLQFEREVLLDPCRTWCPSSTCQAVCQLKEVDPPALPQLVQCAVCALEFCSACKSNWHPGQACQENNLPIASFLPGENSSFYKNEEDEAPIKRCPKCKVYIERDEGCAQMMCKNCKHAFCWYCLESLDDDFLLIHYDKGPCRNKLGHSRASVIWHRTQVVGIFAGFGLLLLVASPFLLLATPIVLCCKCKCSKGDDDPLPT</sequence>
<dbReference type="GO" id="GO:0016567">
    <property type="term" value="P:protein ubiquitination"/>
    <property type="evidence" value="ECO:0007669"/>
    <property type="project" value="InterPro"/>
</dbReference>
<dbReference type="CDD" id="cd20352">
    <property type="entry name" value="Rcat_RBR_RNF144"/>
    <property type="match status" value="1"/>
</dbReference>
<dbReference type="Ensembl" id="ENSGACT00000034056.1">
    <property type="protein sequence ID" value="ENSGACP00000042563.1"/>
    <property type="gene ID" value="ENSGACG00000009031.2"/>
</dbReference>
<dbReference type="FunFam" id="1.20.120.1750:FF:000006">
    <property type="entry name" value="RBR-type E3 ubiquitin transferase"/>
    <property type="match status" value="1"/>
</dbReference>
<dbReference type="PROSITE" id="PS00518">
    <property type="entry name" value="ZF_RING_1"/>
    <property type="match status" value="1"/>
</dbReference>